<evidence type="ECO:0000256" key="4">
    <source>
        <dbReference type="ARBA" id="ARBA00022670"/>
    </source>
</evidence>
<keyword evidence="8 9" id="KW-0482">Metalloprotease</keyword>
<dbReference type="GO" id="GO:0004177">
    <property type="term" value="F:aminopeptidase activity"/>
    <property type="evidence" value="ECO:0007669"/>
    <property type="project" value="UniProtKB-KW"/>
</dbReference>
<dbReference type="GO" id="GO:0003677">
    <property type="term" value="F:DNA binding"/>
    <property type="evidence" value="ECO:0007669"/>
    <property type="project" value="InterPro"/>
</dbReference>
<dbReference type="Gene3D" id="2.30.250.10">
    <property type="entry name" value="Aminopeptidase i, Domain 2"/>
    <property type="match status" value="1"/>
</dbReference>
<dbReference type="Pfam" id="PF01381">
    <property type="entry name" value="HTH_3"/>
    <property type="match status" value="1"/>
</dbReference>
<name>A0A9D1EPG3_9FIRM</name>
<dbReference type="PANTHER" id="PTHR28570:SF3">
    <property type="entry name" value="ASPARTYL AMINOPEPTIDASE"/>
    <property type="match status" value="1"/>
</dbReference>
<dbReference type="InterPro" id="IPR001948">
    <property type="entry name" value="Peptidase_M18"/>
</dbReference>
<dbReference type="PROSITE" id="PS50943">
    <property type="entry name" value="HTH_CROC1"/>
    <property type="match status" value="1"/>
</dbReference>
<evidence type="ECO:0000256" key="5">
    <source>
        <dbReference type="ARBA" id="ARBA00022723"/>
    </source>
</evidence>
<evidence type="ECO:0000256" key="10">
    <source>
        <dbReference type="RuleBase" id="RU004387"/>
    </source>
</evidence>
<dbReference type="CDD" id="cd00093">
    <property type="entry name" value="HTH_XRE"/>
    <property type="match status" value="1"/>
</dbReference>
<dbReference type="Gene3D" id="3.40.630.10">
    <property type="entry name" value="Zn peptidases"/>
    <property type="match status" value="1"/>
</dbReference>
<keyword evidence="6 9" id="KW-0378">Hydrolase</keyword>
<dbReference type="GO" id="GO:0008237">
    <property type="term" value="F:metallopeptidase activity"/>
    <property type="evidence" value="ECO:0007669"/>
    <property type="project" value="UniProtKB-KW"/>
</dbReference>
<comment type="similarity">
    <text evidence="2 9">Belongs to the peptidase M18 family.</text>
</comment>
<dbReference type="SUPFAM" id="SSF47413">
    <property type="entry name" value="lambda repressor-like DNA-binding domains"/>
    <property type="match status" value="1"/>
</dbReference>
<dbReference type="GO" id="GO:0006508">
    <property type="term" value="P:proteolysis"/>
    <property type="evidence" value="ECO:0007669"/>
    <property type="project" value="UniProtKB-KW"/>
</dbReference>
<dbReference type="SUPFAM" id="SSF53187">
    <property type="entry name" value="Zn-dependent exopeptidases"/>
    <property type="match status" value="1"/>
</dbReference>
<evidence type="ECO:0000256" key="2">
    <source>
        <dbReference type="ARBA" id="ARBA00008290"/>
    </source>
</evidence>
<dbReference type="Proteomes" id="UP000823982">
    <property type="component" value="Unassembled WGS sequence"/>
</dbReference>
<evidence type="ECO:0000259" key="11">
    <source>
        <dbReference type="PROSITE" id="PS50943"/>
    </source>
</evidence>
<dbReference type="InterPro" id="IPR023358">
    <property type="entry name" value="Peptidase_M18_dom2"/>
</dbReference>
<comment type="caution">
    <text evidence="12">The sequence shown here is derived from an EMBL/GenBank/DDBJ whole genome shotgun (WGS) entry which is preliminary data.</text>
</comment>
<dbReference type="PANTHER" id="PTHR28570">
    <property type="entry name" value="ASPARTYL AMINOPEPTIDASE"/>
    <property type="match status" value="1"/>
</dbReference>
<dbReference type="SMART" id="SM00530">
    <property type="entry name" value="HTH_XRE"/>
    <property type="match status" value="1"/>
</dbReference>
<protein>
    <recommendedName>
        <fullName evidence="10">M18 family aminopeptidase</fullName>
        <ecNumber evidence="10">3.4.11.-</ecNumber>
    </recommendedName>
</protein>
<dbReference type="EC" id="3.4.11.-" evidence="10"/>
<dbReference type="InterPro" id="IPR001387">
    <property type="entry name" value="Cro/C1-type_HTH"/>
</dbReference>
<keyword evidence="7 9" id="KW-0862">Zinc</keyword>
<sequence>MTTLGERLKKARKRVGMSQAQVHAATGISDKALSRYENNSSYPNPEALQKLSRLYDVSSEYILGLTEDMGSSAASAAAAYAAENMVGMADHKSSASRLISFIEESPSKFHAVSNVCIRLANDGFEELKEGEPWKLSPGGKYYVTRNLSSVIAFKIGEGDVRGFNIISAHCDSPSFRVKPLEELCSAEYTRINTEPYGSMIMSSWLDRPLSVAGRVIAQNGSSKLKTQLVNVDCDCLVIPNVAIHMQRNANSGLSYNPQTDMIPLAGSAAASGMLKKLVAQSAGVKESAILGADLYLYNRMHGCIWGADGEYLSSPRLDDLQCVYGALLGLLAGGNDSSVAMLCVFDNEEVGSGTKQGADSDFLRSAAARIAEALGKDLRCMLPHSFAVSADNAHAIHPNHPEYADSKNYPKMNGGIVIKFNGNQRYATDAASEAIFKKICQSVDVPTQVYANRSDIAGGSTLGNISTSQLSLNTVDIGLAQLAMHSSYETAGSKDTLYLERAAAEFYRTAIIRRSDGEYELK</sequence>
<dbReference type="Pfam" id="PF02127">
    <property type="entry name" value="Peptidase_M18"/>
    <property type="match status" value="1"/>
</dbReference>
<feature type="domain" description="HTH cro/C1-type" evidence="11">
    <location>
        <begin position="8"/>
        <end position="62"/>
    </location>
</feature>
<keyword evidence="5 9" id="KW-0479">Metal-binding</keyword>
<dbReference type="EMBL" id="DVIR01000056">
    <property type="protein sequence ID" value="HIS24993.1"/>
    <property type="molecule type" value="Genomic_DNA"/>
</dbReference>
<evidence type="ECO:0000313" key="12">
    <source>
        <dbReference type="EMBL" id="HIS24993.1"/>
    </source>
</evidence>
<evidence type="ECO:0000256" key="6">
    <source>
        <dbReference type="ARBA" id="ARBA00022801"/>
    </source>
</evidence>
<dbReference type="SUPFAM" id="SSF101821">
    <property type="entry name" value="Aminopeptidase/glucanase lid domain"/>
    <property type="match status" value="1"/>
</dbReference>
<evidence type="ECO:0000256" key="3">
    <source>
        <dbReference type="ARBA" id="ARBA00022438"/>
    </source>
</evidence>
<dbReference type="NCBIfam" id="NF002759">
    <property type="entry name" value="PRK02813.1"/>
    <property type="match status" value="1"/>
</dbReference>
<comment type="cofactor">
    <cofactor evidence="1 10">
        <name>Zn(2+)</name>
        <dbReference type="ChEBI" id="CHEBI:29105"/>
    </cofactor>
</comment>
<dbReference type="CDD" id="cd05658">
    <property type="entry name" value="M18_DAP"/>
    <property type="match status" value="1"/>
</dbReference>
<dbReference type="GO" id="GO:0005737">
    <property type="term" value="C:cytoplasm"/>
    <property type="evidence" value="ECO:0007669"/>
    <property type="project" value="UniProtKB-ARBA"/>
</dbReference>
<accession>A0A9D1EPG3</accession>
<evidence type="ECO:0000256" key="9">
    <source>
        <dbReference type="RuleBase" id="RU004386"/>
    </source>
</evidence>
<dbReference type="Gene3D" id="1.10.260.40">
    <property type="entry name" value="lambda repressor-like DNA-binding domains"/>
    <property type="match status" value="1"/>
</dbReference>
<evidence type="ECO:0000256" key="7">
    <source>
        <dbReference type="ARBA" id="ARBA00022833"/>
    </source>
</evidence>
<proteinExistence type="inferred from homology"/>
<reference evidence="12" key="2">
    <citation type="journal article" date="2021" name="PeerJ">
        <title>Extensive microbial diversity within the chicken gut microbiome revealed by metagenomics and culture.</title>
        <authorList>
            <person name="Gilroy R."/>
            <person name="Ravi A."/>
            <person name="Getino M."/>
            <person name="Pursley I."/>
            <person name="Horton D.L."/>
            <person name="Alikhan N.F."/>
            <person name="Baker D."/>
            <person name="Gharbi K."/>
            <person name="Hall N."/>
            <person name="Watson M."/>
            <person name="Adriaenssens E.M."/>
            <person name="Foster-Nyarko E."/>
            <person name="Jarju S."/>
            <person name="Secka A."/>
            <person name="Antonio M."/>
            <person name="Oren A."/>
            <person name="Chaudhuri R.R."/>
            <person name="La Ragione R."/>
            <person name="Hildebrand F."/>
            <person name="Pallen M.J."/>
        </authorList>
    </citation>
    <scope>NUCLEOTIDE SEQUENCE</scope>
    <source>
        <strain evidence="12">CHK157-1446</strain>
    </source>
</reference>
<dbReference type="GO" id="GO:0008270">
    <property type="term" value="F:zinc ion binding"/>
    <property type="evidence" value="ECO:0007669"/>
    <property type="project" value="InterPro"/>
</dbReference>
<evidence type="ECO:0000256" key="8">
    <source>
        <dbReference type="ARBA" id="ARBA00023049"/>
    </source>
</evidence>
<evidence type="ECO:0000256" key="1">
    <source>
        <dbReference type="ARBA" id="ARBA00001947"/>
    </source>
</evidence>
<organism evidence="12 13">
    <name type="scientific">Candidatus Faeciplasma gallinarum</name>
    <dbReference type="NCBI Taxonomy" id="2840799"/>
    <lineage>
        <taxon>Bacteria</taxon>
        <taxon>Bacillati</taxon>
        <taxon>Bacillota</taxon>
        <taxon>Clostridia</taxon>
        <taxon>Eubacteriales</taxon>
        <taxon>Oscillospiraceae</taxon>
        <taxon>Oscillospiraceae incertae sedis</taxon>
        <taxon>Candidatus Faeciplasma</taxon>
    </lineage>
</organism>
<dbReference type="InterPro" id="IPR010982">
    <property type="entry name" value="Lambda_DNA-bd_dom_sf"/>
</dbReference>
<reference evidence="12" key="1">
    <citation type="submission" date="2020-10" db="EMBL/GenBank/DDBJ databases">
        <authorList>
            <person name="Gilroy R."/>
        </authorList>
    </citation>
    <scope>NUCLEOTIDE SEQUENCE</scope>
    <source>
        <strain evidence="12">CHK157-1446</strain>
    </source>
</reference>
<keyword evidence="4 9" id="KW-0645">Protease</keyword>
<keyword evidence="3 9" id="KW-0031">Aminopeptidase</keyword>
<gene>
    <name evidence="12" type="ORF">IAD01_06295</name>
</gene>
<evidence type="ECO:0000313" key="13">
    <source>
        <dbReference type="Proteomes" id="UP000823982"/>
    </source>
</evidence>
<dbReference type="PRINTS" id="PR00932">
    <property type="entry name" value="AMINO1PTASE"/>
</dbReference>
<dbReference type="AlphaFoldDB" id="A0A9D1EPG3"/>